<sequence length="41" mass="4936">MIVDRLDARLKRRIRIVSAQNLELVVERAARQFCRAQQQRQ</sequence>
<evidence type="ECO:0000313" key="1">
    <source>
        <dbReference type="EMBL" id="XBY57674.1"/>
    </source>
</evidence>
<dbReference type="AlphaFoldDB" id="A0AAU7XLH3"/>
<accession>A0AAU7XLH3</accession>
<organism evidence="1">
    <name type="scientific">Vreelandella sp. SM1641</name>
    <dbReference type="NCBI Taxonomy" id="3126101"/>
    <lineage>
        <taxon>Bacteria</taxon>
        <taxon>Pseudomonadati</taxon>
        <taxon>Pseudomonadota</taxon>
        <taxon>Gammaproteobacteria</taxon>
        <taxon>Oceanospirillales</taxon>
        <taxon>Halomonadaceae</taxon>
        <taxon>Vreelandella</taxon>
    </lineage>
</organism>
<name>A0AAU7XLH3_9GAMM</name>
<gene>
    <name evidence="1" type="ORF">V8F66_15420</name>
</gene>
<protein>
    <submittedName>
        <fullName evidence="1">Uncharacterized protein</fullName>
    </submittedName>
</protein>
<proteinExistence type="predicted"/>
<dbReference type="KEGG" id="vrs:V8F66_15420"/>
<reference evidence="1" key="1">
    <citation type="submission" date="2024-02" db="EMBL/GenBank/DDBJ databases">
        <title>Complete genome sequence of Vreelandella sp. SM1641, a marine exopolysaccharide-producing bacterium isolated from deep-sea hydrothermal sediment of the southwest Indian Ocean.</title>
        <authorList>
            <person name="Zhu H."/>
            <person name="Sun M."/>
        </authorList>
    </citation>
    <scope>NUCLEOTIDE SEQUENCE</scope>
    <source>
        <strain evidence="1">SM1641</strain>
    </source>
</reference>
<dbReference type="RefSeq" id="WP_302675929.1">
    <property type="nucleotide sequence ID" value="NZ_CP158484.1"/>
</dbReference>
<dbReference type="EMBL" id="CP158484">
    <property type="protein sequence ID" value="XBY57674.1"/>
    <property type="molecule type" value="Genomic_DNA"/>
</dbReference>